<dbReference type="AlphaFoldDB" id="A0A1W2E4L9"/>
<keyword evidence="2" id="KW-0175">Coiled coil</keyword>
<dbReference type="PANTHER" id="PTHR30469">
    <property type="entry name" value="MULTIDRUG RESISTANCE PROTEIN MDTA"/>
    <property type="match status" value="1"/>
</dbReference>
<evidence type="ECO:0000256" key="1">
    <source>
        <dbReference type="ARBA" id="ARBA00009477"/>
    </source>
</evidence>
<comment type="similarity">
    <text evidence="1">Belongs to the membrane fusion protein (MFP) (TC 8.A.1) family.</text>
</comment>
<dbReference type="InterPro" id="IPR058647">
    <property type="entry name" value="BSH_CzcB-like"/>
</dbReference>
<evidence type="ECO:0000313" key="5">
    <source>
        <dbReference type="Proteomes" id="UP000192418"/>
    </source>
</evidence>
<feature type="domain" description="CzcB-like barrel-sandwich hybrid" evidence="3">
    <location>
        <begin position="60"/>
        <end position="200"/>
    </location>
</feature>
<accession>A0A1W2E4L9</accession>
<organism evidence="4 5">
    <name type="scientific">Desulfocicer vacuolatum DSM 3385</name>
    <dbReference type="NCBI Taxonomy" id="1121400"/>
    <lineage>
        <taxon>Bacteria</taxon>
        <taxon>Pseudomonadati</taxon>
        <taxon>Thermodesulfobacteriota</taxon>
        <taxon>Desulfobacteria</taxon>
        <taxon>Desulfobacterales</taxon>
        <taxon>Desulfobacteraceae</taxon>
        <taxon>Desulfocicer</taxon>
    </lineage>
</organism>
<dbReference type="InterPro" id="IPR006143">
    <property type="entry name" value="RND_pump_MFP"/>
</dbReference>
<gene>
    <name evidence="4" type="ORF">SAMN02746065_12437</name>
</gene>
<dbReference type="Proteomes" id="UP000192418">
    <property type="component" value="Unassembled WGS sequence"/>
</dbReference>
<dbReference type="Gene3D" id="1.10.287.470">
    <property type="entry name" value="Helix hairpin bin"/>
    <property type="match status" value="1"/>
</dbReference>
<evidence type="ECO:0000259" key="3">
    <source>
        <dbReference type="Pfam" id="PF25973"/>
    </source>
</evidence>
<protein>
    <submittedName>
        <fullName evidence="4">RND family efflux transporter, MFP subunit</fullName>
    </submittedName>
</protein>
<keyword evidence="5" id="KW-1185">Reference proteome</keyword>
<dbReference type="GO" id="GO:1990281">
    <property type="term" value="C:efflux pump complex"/>
    <property type="evidence" value="ECO:0007669"/>
    <property type="project" value="TreeGrafter"/>
</dbReference>
<dbReference type="Gene3D" id="2.40.50.100">
    <property type="match status" value="1"/>
</dbReference>
<dbReference type="SUPFAM" id="SSF111369">
    <property type="entry name" value="HlyD-like secretion proteins"/>
    <property type="match status" value="1"/>
</dbReference>
<evidence type="ECO:0000256" key="2">
    <source>
        <dbReference type="SAM" id="Coils"/>
    </source>
</evidence>
<dbReference type="Pfam" id="PF25973">
    <property type="entry name" value="BSH_CzcB"/>
    <property type="match status" value="1"/>
</dbReference>
<dbReference type="GO" id="GO:0015562">
    <property type="term" value="F:efflux transmembrane transporter activity"/>
    <property type="evidence" value="ECO:0007669"/>
    <property type="project" value="TreeGrafter"/>
</dbReference>
<name>A0A1W2E4L9_9BACT</name>
<reference evidence="4 5" key="1">
    <citation type="submission" date="2017-04" db="EMBL/GenBank/DDBJ databases">
        <authorList>
            <person name="Afonso C.L."/>
            <person name="Miller P.J."/>
            <person name="Scott M.A."/>
            <person name="Spackman E."/>
            <person name="Goraichik I."/>
            <person name="Dimitrov K.M."/>
            <person name="Suarez D.L."/>
            <person name="Swayne D.E."/>
        </authorList>
    </citation>
    <scope>NUCLEOTIDE SEQUENCE [LARGE SCALE GENOMIC DNA]</scope>
    <source>
        <strain evidence="4 5">DSM 3385</strain>
    </source>
</reference>
<dbReference type="Gene3D" id="2.40.30.170">
    <property type="match status" value="1"/>
</dbReference>
<dbReference type="NCBIfam" id="TIGR01730">
    <property type="entry name" value="RND_mfp"/>
    <property type="match status" value="1"/>
</dbReference>
<sequence>MKNKFEKMWPVLCLALGMVWPGYLMAAGEGALLTRVVTAPVIEKNVAETTRVVGTLFFDRVSHLSTEVSGLVNAAHVREGDRVKKGQVMFGLNTDFVDNEIASVQAGMAQIKVRLGRAEKSLKRYETLFNQKAVSEAEYDDIVLSREDLVRQAVILEKQLALARLKKRKSLIRAPFDGVVIEKKADTGDWVSPGGRLCVVGSINDLFVKVPVSEKLLTFARKGEKVPVAIDALGMNDIGTIDGIIPVADPQTRSVFVKVKLPELAHPVLNMSATVSMPVGEKKNMLLIPRDALINFNGQDMVYTVDKGKSVPIPVTILSYVGENVAVGPGKITKGMALVVDGNERLRPGQGVEVVKAPER</sequence>
<dbReference type="EMBL" id="FWXY01000024">
    <property type="protein sequence ID" value="SMD04709.1"/>
    <property type="molecule type" value="Genomic_DNA"/>
</dbReference>
<dbReference type="PANTHER" id="PTHR30469:SF38">
    <property type="entry name" value="HLYD FAMILY SECRETION PROTEIN"/>
    <property type="match status" value="1"/>
</dbReference>
<evidence type="ECO:0000313" key="4">
    <source>
        <dbReference type="EMBL" id="SMD04709.1"/>
    </source>
</evidence>
<feature type="coiled-coil region" evidence="2">
    <location>
        <begin position="108"/>
        <end position="166"/>
    </location>
</feature>
<dbReference type="Gene3D" id="2.40.420.20">
    <property type="match status" value="1"/>
</dbReference>
<proteinExistence type="inferred from homology"/>
<dbReference type="STRING" id="1121400.SAMN02746065_12437"/>
<dbReference type="RefSeq" id="WP_170923889.1">
    <property type="nucleotide sequence ID" value="NZ_FWXY01000024.1"/>
</dbReference>